<sequence length="138" mass="14965">MPSKNVKVRATLDDAGGIDFEIDGVKAKHAQMKLDKDSGEHVLDFMLQDHTGKGLRFDEQDPIWVGEDCPCPPPQGLNSDQLTVVDCKGGRLSARNANNGRERELRYQLNFVANDGSKADCDPIIRNGGGTTLIGGDV</sequence>
<dbReference type="Proteomes" id="UP001165383">
    <property type="component" value="Unassembled WGS sequence"/>
</dbReference>
<protein>
    <submittedName>
        <fullName evidence="1">Uncharacterized protein</fullName>
    </submittedName>
</protein>
<organism evidence="1 2">
    <name type="scientific">Sphingomonas brevis</name>
    <dbReference type="NCBI Taxonomy" id="2908206"/>
    <lineage>
        <taxon>Bacteria</taxon>
        <taxon>Pseudomonadati</taxon>
        <taxon>Pseudomonadota</taxon>
        <taxon>Alphaproteobacteria</taxon>
        <taxon>Sphingomonadales</taxon>
        <taxon>Sphingomonadaceae</taxon>
        <taxon>Sphingomonas</taxon>
    </lineage>
</organism>
<dbReference type="EMBL" id="JAMGBB010000001">
    <property type="protein sequence ID" value="MCL6741504.1"/>
    <property type="molecule type" value="Genomic_DNA"/>
</dbReference>
<proteinExistence type="predicted"/>
<gene>
    <name evidence="1" type="ORF">LZ518_10205</name>
</gene>
<keyword evidence="2" id="KW-1185">Reference proteome</keyword>
<comment type="caution">
    <text evidence="1">The sequence shown here is derived from an EMBL/GenBank/DDBJ whole genome shotgun (WGS) entry which is preliminary data.</text>
</comment>
<reference evidence="1" key="1">
    <citation type="submission" date="2022-05" db="EMBL/GenBank/DDBJ databases">
        <authorList>
            <person name="Jo J.-H."/>
            <person name="Im W.-T."/>
        </authorList>
    </citation>
    <scope>NUCLEOTIDE SEQUENCE</scope>
    <source>
        <strain evidence="1">RB56-2</strain>
    </source>
</reference>
<name>A0ABT0SAS6_9SPHN</name>
<accession>A0ABT0SAS6</accession>
<dbReference type="RefSeq" id="WP_249915885.1">
    <property type="nucleotide sequence ID" value="NZ_JAMGBB010000001.1"/>
</dbReference>
<evidence type="ECO:0000313" key="1">
    <source>
        <dbReference type="EMBL" id="MCL6741504.1"/>
    </source>
</evidence>
<evidence type="ECO:0000313" key="2">
    <source>
        <dbReference type="Proteomes" id="UP001165383"/>
    </source>
</evidence>